<evidence type="ECO:0000313" key="2">
    <source>
        <dbReference type="Proteomes" id="UP000681967"/>
    </source>
</evidence>
<comment type="caution">
    <text evidence="1">The sequence shown here is derived from an EMBL/GenBank/DDBJ whole genome shotgun (WGS) entry which is preliminary data.</text>
</comment>
<accession>A0A8S3D507</accession>
<dbReference type="AlphaFoldDB" id="A0A8S3D507"/>
<dbReference type="EMBL" id="CAJOBH010199046">
    <property type="protein sequence ID" value="CAF4982534.1"/>
    <property type="molecule type" value="Genomic_DNA"/>
</dbReference>
<organism evidence="1 2">
    <name type="scientific">Rotaria magnacalcarata</name>
    <dbReference type="NCBI Taxonomy" id="392030"/>
    <lineage>
        <taxon>Eukaryota</taxon>
        <taxon>Metazoa</taxon>
        <taxon>Spiralia</taxon>
        <taxon>Gnathifera</taxon>
        <taxon>Rotifera</taxon>
        <taxon>Eurotatoria</taxon>
        <taxon>Bdelloidea</taxon>
        <taxon>Philodinida</taxon>
        <taxon>Philodinidae</taxon>
        <taxon>Rotaria</taxon>
    </lineage>
</organism>
<dbReference type="Proteomes" id="UP000681967">
    <property type="component" value="Unassembled WGS sequence"/>
</dbReference>
<proteinExistence type="predicted"/>
<protein>
    <submittedName>
        <fullName evidence="1">Uncharacterized protein</fullName>
    </submittedName>
</protein>
<gene>
    <name evidence="1" type="ORF">BYL167_LOCUS54931</name>
</gene>
<reference evidence="1" key="1">
    <citation type="submission" date="2021-02" db="EMBL/GenBank/DDBJ databases">
        <authorList>
            <person name="Nowell W R."/>
        </authorList>
    </citation>
    <scope>NUCLEOTIDE SEQUENCE</scope>
</reference>
<feature type="non-terminal residue" evidence="1">
    <location>
        <position position="1"/>
    </location>
</feature>
<evidence type="ECO:0000313" key="1">
    <source>
        <dbReference type="EMBL" id="CAF4982534.1"/>
    </source>
</evidence>
<name>A0A8S3D507_9BILA</name>
<sequence length="26" mass="2923">MNVIITTMGDLIWTFSCNIVSSYLNS</sequence>